<evidence type="ECO:0000259" key="8">
    <source>
        <dbReference type="PROSITE" id="PS50156"/>
    </source>
</evidence>
<dbReference type="PROSITE" id="PS50156">
    <property type="entry name" value="SSD"/>
    <property type="match status" value="2"/>
</dbReference>
<feature type="transmembrane region" description="Helical" evidence="7">
    <location>
        <begin position="661"/>
        <end position="687"/>
    </location>
</feature>
<reference evidence="9" key="1">
    <citation type="journal article" date="2014" name="Int. J. Syst. Evol. Microbiol.">
        <title>Complete genome sequence of Corynebacterium casei LMG S-19264T (=DSM 44701T), isolated from a smear-ripened cheese.</title>
        <authorList>
            <consortium name="US DOE Joint Genome Institute (JGI-PGF)"/>
            <person name="Walter F."/>
            <person name="Albersmeier A."/>
            <person name="Kalinowski J."/>
            <person name="Ruckert C."/>
        </authorList>
    </citation>
    <scope>NUCLEOTIDE SEQUENCE</scope>
    <source>
        <strain evidence="9">CGMCC 1.12777</strain>
    </source>
</reference>
<accession>A0A8J3EKV4</accession>
<dbReference type="EMBL" id="BMFV01000004">
    <property type="protein sequence ID" value="GGH76965.1"/>
    <property type="molecule type" value="Genomic_DNA"/>
</dbReference>
<evidence type="ECO:0000313" key="10">
    <source>
        <dbReference type="Proteomes" id="UP000656813"/>
    </source>
</evidence>
<evidence type="ECO:0000256" key="3">
    <source>
        <dbReference type="ARBA" id="ARBA00022475"/>
    </source>
</evidence>
<feature type="transmembrane region" description="Helical" evidence="7">
    <location>
        <begin position="401"/>
        <end position="423"/>
    </location>
</feature>
<name>A0A8J3EKV4_9BACL</name>
<evidence type="ECO:0000256" key="4">
    <source>
        <dbReference type="ARBA" id="ARBA00022692"/>
    </source>
</evidence>
<evidence type="ECO:0000256" key="2">
    <source>
        <dbReference type="ARBA" id="ARBA00010157"/>
    </source>
</evidence>
<dbReference type="PANTHER" id="PTHR33406">
    <property type="entry name" value="MEMBRANE PROTEIN MJ1562-RELATED"/>
    <property type="match status" value="1"/>
</dbReference>
<dbReference type="InterPro" id="IPR004869">
    <property type="entry name" value="MMPL_dom"/>
</dbReference>
<evidence type="ECO:0000256" key="1">
    <source>
        <dbReference type="ARBA" id="ARBA00004651"/>
    </source>
</evidence>
<evidence type="ECO:0000256" key="7">
    <source>
        <dbReference type="SAM" id="Phobius"/>
    </source>
</evidence>
<dbReference type="Pfam" id="PF03176">
    <property type="entry name" value="MMPL"/>
    <property type="match status" value="2"/>
</dbReference>
<feature type="transmembrane region" description="Helical" evidence="7">
    <location>
        <begin position="253"/>
        <end position="273"/>
    </location>
</feature>
<feature type="transmembrane region" description="Helical" evidence="7">
    <location>
        <begin position="559"/>
        <end position="576"/>
    </location>
</feature>
<feature type="transmembrane region" description="Helical" evidence="7">
    <location>
        <begin position="616"/>
        <end position="641"/>
    </location>
</feature>
<feature type="transmembrane region" description="Helical" evidence="7">
    <location>
        <begin position="20"/>
        <end position="39"/>
    </location>
</feature>
<feature type="domain" description="SSD" evidence="8">
    <location>
        <begin position="219"/>
        <end position="351"/>
    </location>
</feature>
<evidence type="ECO:0000256" key="5">
    <source>
        <dbReference type="ARBA" id="ARBA00022989"/>
    </source>
</evidence>
<keyword evidence="3" id="KW-1003">Cell membrane</keyword>
<feature type="transmembrane region" description="Helical" evidence="7">
    <location>
        <begin position="707"/>
        <end position="725"/>
    </location>
</feature>
<dbReference type="RefSeq" id="WP_188496125.1">
    <property type="nucleotide sequence ID" value="NZ_BMFV01000004.1"/>
</dbReference>
<organism evidence="9 10">
    <name type="scientific">Pullulanibacillus pueri</name>
    <dbReference type="NCBI Taxonomy" id="1437324"/>
    <lineage>
        <taxon>Bacteria</taxon>
        <taxon>Bacillati</taxon>
        <taxon>Bacillota</taxon>
        <taxon>Bacilli</taxon>
        <taxon>Bacillales</taxon>
        <taxon>Sporolactobacillaceae</taxon>
        <taxon>Pullulanibacillus</taxon>
    </lineage>
</organism>
<feature type="transmembrane region" description="Helical" evidence="7">
    <location>
        <begin position="294"/>
        <end position="318"/>
    </location>
</feature>
<keyword evidence="10" id="KW-1185">Reference proteome</keyword>
<dbReference type="GO" id="GO:0005886">
    <property type="term" value="C:plasma membrane"/>
    <property type="evidence" value="ECO:0007669"/>
    <property type="project" value="UniProtKB-SubCell"/>
</dbReference>
<dbReference type="PANTHER" id="PTHR33406:SF6">
    <property type="entry name" value="MEMBRANE PROTEIN YDGH-RELATED"/>
    <property type="match status" value="1"/>
</dbReference>
<dbReference type="InterPro" id="IPR000731">
    <property type="entry name" value="SSD"/>
</dbReference>
<dbReference type="Gene3D" id="1.20.1640.10">
    <property type="entry name" value="Multidrug efflux transporter AcrB transmembrane domain"/>
    <property type="match status" value="2"/>
</dbReference>
<evidence type="ECO:0000313" key="9">
    <source>
        <dbReference type="EMBL" id="GGH76965.1"/>
    </source>
</evidence>
<feature type="transmembrane region" description="Helical" evidence="7">
    <location>
        <begin position="330"/>
        <end position="353"/>
    </location>
</feature>
<proteinExistence type="inferred from homology"/>
<feature type="transmembrane region" description="Helical" evidence="7">
    <location>
        <begin position="583"/>
        <end position="604"/>
    </location>
</feature>
<feature type="transmembrane region" description="Helical" evidence="7">
    <location>
        <begin position="196"/>
        <end position="214"/>
    </location>
</feature>
<comment type="similarity">
    <text evidence="2">Belongs to the resistance-nodulation-cell division (RND) (TC 2.A.6) family. MmpL subfamily.</text>
</comment>
<sequence>MESLLYTWGRFVAGRRGRWVTLSIWIIIAGVLSMIWPSVNSVEDNAAAQLPKDIPSVQASAIEKEQFPSDAGTPLLIVWNDSKGLQSDDFNKIRQLYQHLSEEPLKQQSFIPPLQKATDVALSQSVSKDGTTLVTPIFFRQNAEEGALNADLASLQKQVGKQAITNNLKDKGLHVRFTGPIGISTDAKALFGKADITLLIATILLVLILLIVLYRSPILAFVPLVAVGFSYGVISPILGLLGDKGWITLDTQAVSIMTVLLFGAGTDYCLFLITKYRESLLEEKDKHIALSGAIKSAGGAIMMSALTVVLGLSTLFLAHYGSYQRFAAPFSLAILIMGIAAVTLLPALLTIFGRVSFFPFIPRTPAMLEEHASKKQKPLRQRTTQSQFSEKIGKLVTQKPWLIIIICVIFLGGLASFSAKIAYSYDLLESFPKDMPSREGYTLISDKFSSGKLAPMKVIVDSEGRKTNVREVLQSLSYVKEVSVEQSGLKDHNIKGYDVTLKGNPYSPKAMNDVPNIKNKVVNALKQAHIQNATEKVWLGGETASLYDTKQVTDRDKHIIIPVVIGIIALLLILYLRSIIAMLYLIITVLLSYFSALGSGWLILHFGFDASTMQGLIPLYAFVFLVALGEDYNIFMISSIWKKSRIMPLHQAISNGVQETFSVITSAGLILAGTFLVLATLPIQVLLQFGTVTAIGVILDTFVVRPLLVPAITAVLGKYAFWPSLGKNRPMMLKREKHPHP</sequence>
<keyword evidence="4 7" id="KW-0812">Transmembrane</keyword>
<keyword evidence="6 7" id="KW-0472">Membrane</keyword>
<comment type="subcellular location">
    <subcellularLocation>
        <location evidence="1">Cell membrane</location>
        <topology evidence="1">Multi-pass membrane protein</topology>
    </subcellularLocation>
</comment>
<keyword evidence="5 7" id="KW-1133">Transmembrane helix</keyword>
<dbReference type="InterPro" id="IPR050545">
    <property type="entry name" value="Mycobact_MmpL"/>
</dbReference>
<reference evidence="9" key="2">
    <citation type="submission" date="2020-09" db="EMBL/GenBank/DDBJ databases">
        <authorList>
            <person name="Sun Q."/>
            <person name="Zhou Y."/>
        </authorList>
    </citation>
    <scope>NUCLEOTIDE SEQUENCE</scope>
    <source>
        <strain evidence="9">CGMCC 1.12777</strain>
    </source>
</reference>
<feature type="domain" description="SSD" evidence="8">
    <location>
        <begin position="586"/>
        <end position="714"/>
    </location>
</feature>
<protein>
    <submittedName>
        <fullName evidence="9">Membrane protein</fullName>
    </submittedName>
</protein>
<dbReference type="AlphaFoldDB" id="A0A8J3EKV4"/>
<gene>
    <name evidence="9" type="ORF">GCM10007096_08160</name>
</gene>
<feature type="transmembrane region" description="Helical" evidence="7">
    <location>
        <begin position="221"/>
        <end position="241"/>
    </location>
</feature>
<evidence type="ECO:0000256" key="6">
    <source>
        <dbReference type="ARBA" id="ARBA00023136"/>
    </source>
</evidence>
<dbReference type="SUPFAM" id="SSF82866">
    <property type="entry name" value="Multidrug efflux transporter AcrB transmembrane domain"/>
    <property type="match status" value="2"/>
</dbReference>
<comment type="caution">
    <text evidence="9">The sequence shown here is derived from an EMBL/GenBank/DDBJ whole genome shotgun (WGS) entry which is preliminary data.</text>
</comment>
<dbReference type="Proteomes" id="UP000656813">
    <property type="component" value="Unassembled WGS sequence"/>
</dbReference>